<proteinExistence type="predicted"/>
<dbReference type="GO" id="GO:0016829">
    <property type="term" value="F:lyase activity"/>
    <property type="evidence" value="ECO:0007669"/>
    <property type="project" value="UniProtKB-KW"/>
</dbReference>
<dbReference type="PANTHER" id="PTHR33542">
    <property type="entry name" value="SIROHYDROCHLORIN FERROCHELATASE, CHLOROPLASTIC"/>
    <property type="match status" value="1"/>
</dbReference>
<accession>A0A7Y9S7A6</accession>
<name>A0A7Y9S7A6_9MICC</name>
<sequence length="238" mass="24884">MDQPILIACAHGTDNPLGRAEINRLREQIASLRPGLRVLEAYVDVQRPSLEEVLAGLPGGVPAVVVPLLLSVGYHVEVDIPRAVAGRARTTAAAPLGPDPRLAEVLAERLRALPGFDREWGVVLAAAGSSKPGAAKAVEITAKQLGALISQPVLAAFGASAEPKPPAAVEHLRRESAKVAIASYLLAPGFFHDQLARAGADAVSAPLLPAPVIAQIALDRYDAVANQRDEEDRNAVPS</sequence>
<keyword evidence="4" id="KW-1185">Reference proteome</keyword>
<dbReference type="InterPro" id="IPR050963">
    <property type="entry name" value="Sirohydro_Cobaltochel/CbiX"/>
</dbReference>
<keyword evidence="1" id="KW-0479">Metal-binding</keyword>
<dbReference type="PANTHER" id="PTHR33542:SF5">
    <property type="entry name" value="FERROCHELATASE CHE1"/>
    <property type="match status" value="1"/>
</dbReference>
<dbReference type="Proteomes" id="UP000521748">
    <property type="component" value="Unassembled WGS sequence"/>
</dbReference>
<dbReference type="CDD" id="cd03416">
    <property type="entry name" value="CbiX_SirB_N"/>
    <property type="match status" value="1"/>
</dbReference>
<dbReference type="GO" id="GO:0046872">
    <property type="term" value="F:metal ion binding"/>
    <property type="evidence" value="ECO:0007669"/>
    <property type="project" value="UniProtKB-KW"/>
</dbReference>
<evidence type="ECO:0000313" key="3">
    <source>
        <dbReference type="EMBL" id="NYE95480.1"/>
    </source>
</evidence>
<gene>
    <name evidence="3" type="ORF">FHU41_001730</name>
</gene>
<keyword evidence="2" id="KW-0456">Lyase</keyword>
<comment type="caution">
    <text evidence="3">The sequence shown here is derived from an EMBL/GenBank/DDBJ whole genome shotgun (WGS) entry which is preliminary data.</text>
</comment>
<dbReference type="InterPro" id="IPR002762">
    <property type="entry name" value="CbiX-like"/>
</dbReference>
<dbReference type="Pfam" id="PF01903">
    <property type="entry name" value="CbiX"/>
    <property type="match status" value="1"/>
</dbReference>
<dbReference type="AlphaFoldDB" id="A0A7Y9S7A6"/>
<dbReference type="RefSeq" id="WP_179389257.1">
    <property type="nucleotide sequence ID" value="NZ_JACBYQ010000002.1"/>
</dbReference>
<reference evidence="3 4" key="1">
    <citation type="submission" date="2020-07" db="EMBL/GenBank/DDBJ databases">
        <title>Sequencing the genomes of 1000 actinobacteria strains.</title>
        <authorList>
            <person name="Klenk H.-P."/>
        </authorList>
    </citation>
    <scope>NUCLEOTIDE SEQUENCE [LARGE SCALE GENOMIC DNA]</scope>
    <source>
        <strain evidence="3 4">DSM 102047</strain>
    </source>
</reference>
<protein>
    <submittedName>
        <fullName evidence="3">Sirohydrochlorin ferrochelatase</fullName>
    </submittedName>
</protein>
<evidence type="ECO:0000256" key="2">
    <source>
        <dbReference type="ARBA" id="ARBA00023239"/>
    </source>
</evidence>
<evidence type="ECO:0000256" key="1">
    <source>
        <dbReference type="ARBA" id="ARBA00022723"/>
    </source>
</evidence>
<dbReference type="Gene3D" id="3.40.50.1400">
    <property type="match status" value="2"/>
</dbReference>
<organism evidence="3 4">
    <name type="scientific">Psychromicrobium silvestre</name>
    <dbReference type="NCBI Taxonomy" id="1645614"/>
    <lineage>
        <taxon>Bacteria</taxon>
        <taxon>Bacillati</taxon>
        <taxon>Actinomycetota</taxon>
        <taxon>Actinomycetes</taxon>
        <taxon>Micrococcales</taxon>
        <taxon>Micrococcaceae</taxon>
        <taxon>Psychromicrobium</taxon>
    </lineage>
</organism>
<dbReference type="EMBL" id="JACBYQ010000002">
    <property type="protein sequence ID" value="NYE95480.1"/>
    <property type="molecule type" value="Genomic_DNA"/>
</dbReference>
<evidence type="ECO:0000313" key="4">
    <source>
        <dbReference type="Proteomes" id="UP000521748"/>
    </source>
</evidence>
<dbReference type="SUPFAM" id="SSF53800">
    <property type="entry name" value="Chelatase"/>
    <property type="match status" value="1"/>
</dbReference>